<evidence type="ECO:0000313" key="2">
    <source>
        <dbReference type="Proteomes" id="UP000017861"/>
    </source>
</evidence>
<gene>
    <name evidence="1" type="ORF">TCDM_11025</name>
</gene>
<organism evidence="1 2">
    <name type="scientific">Trypanosoma cruzi Dm28c</name>
    <dbReference type="NCBI Taxonomy" id="1416333"/>
    <lineage>
        <taxon>Eukaryota</taxon>
        <taxon>Discoba</taxon>
        <taxon>Euglenozoa</taxon>
        <taxon>Kinetoplastea</taxon>
        <taxon>Metakinetoplastina</taxon>
        <taxon>Trypanosomatida</taxon>
        <taxon>Trypanosomatidae</taxon>
        <taxon>Trypanosoma</taxon>
        <taxon>Schizotrypanum</taxon>
    </lineage>
</organism>
<comment type="caution">
    <text evidence="1">The sequence shown here is derived from an EMBL/GenBank/DDBJ whole genome shotgun (WGS) entry which is preliminary data.</text>
</comment>
<proteinExistence type="predicted"/>
<protein>
    <submittedName>
        <fullName evidence="1">Uncharacterized protein</fullName>
    </submittedName>
</protein>
<accession>V5D1P2</accession>
<dbReference type="Proteomes" id="UP000017861">
    <property type="component" value="Unassembled WGS sequence"/>
</dbReference>
<sequence>MSFQHHTHTPSIYTKALLEVLQRELHSLLFVQFPKVGVSVCVEHPQHLSWLCDSQKCTVRSASFTPIKGILLTPACASQIATVATRENS</sequence>
<evidence type="ECO:0000313" key="1">
    <source>
        <dbReference type="EMBL" id="ESS61396.1"/>
    </source>
</evidence>
<dbReference type="VEuPathDB" id="TriTrypDB:TCDM_11025"/>
<dbReference type="AlphaFoldDB" id="V5D1P2"/>
<dbReference type="EMBL" id="AYLP01000293">
    <property type="protein sequence ID" value="ESS61396.1"/>
    <property type="molecule type" value="Genomic_DNA"/>
</dbReference>
<reference evidence="1 2" key="1">
    <citation type="journal article" date="2014" name="Genome Announc.">
        <title>Trypanosoma cruzi Clone Dm28c Draft Genome Sequence.</title>
        <authorList>
            <person name="Grisard E.C."/>
            <person name="Teixeira S.M."/>
            <person name="de Almeida L.G."/>
            <person name="Stoco P.H."/>
            <person name="Gerber A.L."/>
            <person name="Talavera-Lopez C."/>
            <person name="Lima O.C."/>
            <person name="Andersson B."/>
            <person name="de Vasconcelos A.T."/>
        </authorList>
    </citation>
    <scope>NUCLEOTIDE SEQUENCE [LARGE SCALE GENOMIC DNA]</scope>
    <source>
        <strain evidence="1 2">Dm28c</strain>
    </source>
</reference>
<name>V5D1P2_TRYCR</name>